<reference evidence="5 6" key="1">
    <citation type="submission" date="2021-03" db="EMBL/GenBank/DDBJ databases">
        <title>Genomic Encyclopedia of Type Strains, Phase IV (KMG-IV): sequencing the most valuable type-strain genomes for metagenomic binning, comparative biology and taxonomic classification.</title>
        <authorList>
            <person name="Goeker M."/>
        </authorList>
    </citation>
    <scope>NUCLEOTIDE SEQUENCE [LARGE SCALE GENOMIC DNA]</scope>
    <source>
        <strain evidence="5 6">DSM 6139</strain>
    </source>
</reference>
<dbReference type="EMBL" id="JAGGKC010000001">
    <property type="protein sequence ID" value="MBP1917694.1"/>
    <property type="molecule type" value="Genomic_DNA"/>
</dbReference>
<evidence type="ECO:0000259" key="4">
    <source>
        <dbReference type="PROSITE" id="PS50949"/>
    </source>
</evidence>
<dbReference type="InterPro" id="IPR000524">
    <property type="entry name" value="Tscrpt_reg_HTH_GntR"/>
</dbReference>
<comment type="caution">
    <text evidence="5">The sequence shown here is derived from an EMBL/GenBank/DDBJ whole genome shotgun (WGS) entry which is preliminary data.</text>
</comment>
<dbReference type="InterPro" id="IPR036388">
    <property type="entry name" value="WH-like_DNA-bd_sf"/>
</dbReference>
<feature type="domain" description="HTH gntR-type" evidence="4">
    <location>
        <begin position="7"/>
        <end position="75"/>
    </location>
</feature>
<evidence type="ECO:0000256" key="3">
    <source>
        <dbReference type="ARBA" id="ARBA00023163"/>
    </source>
</evidence>
<dbReference type="PANTHER" id="PTHR44846:SF1">
    <property type="entry name" value="MANNOSYL-D-GLYCERATE TRANSPORT_METABOLISM SYSTEM REPRESSOR MNGR-RELATED"/>
    <property type="match status" value="1"/>
</dbReference>
<keyword evidence="6" id="KW-1185">Reference proteome</keyword>
<accession>A0ABS4FZG5</accession>
<organism evidence="5 6">
    <name type="scientific">Youngiibacter multivorans</name>
    <dbReference type="NCBI Taxonomy" id="937251"/>
    <lineage>
        <taxon>Bacteria</taxon>
        <taxon>Bacillati</taxon>
        <taxon>Bacillota</taxon>
        <taxon>Clostridia</taxon>
        <taxon>Eubacteriales</taxon>
        <taxon>Clostridiaceae</taxon>
        <taxon>Youngiibacter</taxon>
    </lineage>
</organism>
<sequence length="249" mass="28750">MEELGKSKSRNEAQEELEYYIKVNHLEAHDKLPSERELSELFNINRSTLRAAIIRMIDEGKLYKVTGSGNFVQEPKIVRNLNNLDSLTELVKGFGKEISSKVIHASVIEANKQIMKKLKLPLGTKVFQMLRVRLIDNEPFALETSFIEYQRFEGIDKYDFEEVSLYKTLKDVYGVDIVKGQEKLTLTYATEEEAELLSVTYESPLFFISGTAEDKEDRPVEYFRSVVRPDKMKFSSILVKKSQEEMQNG</sequence>
<keyword evidence="2" id="KW-0238">DNA-binding</keyword>
<name>A0ABS4FZG5_9CLOT</name>
<dbReference type="InterPro" id="IPR028978">
    <property type="entry name" value="Chorismate_lyase_/UTRA_dom_sf"/>
</dbReference>
<dbReference type="PANTHER" id="PTHR44846">
    <property type="entry name" value="MANNOSYL-D-GLYCERATE TRANSPORT/METABOLISM SYSTEM REPRESSOR MNGR-RELATED"/>
    <property type="match status" value="1"/>
</dbReference>
<gene>
    <name evidence="5" type="ORF">J2Z34_000157</name>
</gene>
<proteinExistence type="predicted"/>
<dbReference type="Proteomes" id="UP001519271">
    <property type="component" value="Unassembled WGS sequence"/>
</dbReference>
<dbReference type="SUPFAM" id="SSF64288">
    <property type="entry name" value="Chorismate lyase-like"/>
    <property type="match status" value="1"/>
</dbReference>
<dbReference type="PRINTS" id="PR00035">
    <property type="entry name" value="HTHGNTR"/>
</dbReference>
<protein>
    <submittedName>
        <fullName evidence="5">GntR family transcriptional regulator</fullName>
    </submittedName>
</protein>
<dbReference type="Pfam" id="PF00392">
    <property type="entry name" value="GntR"/>
    <property type="match status" value="1"/>
</dbReference>
<dbReference type="RefSeq" id="WP_209457939.1">
    <property type="nucleotide sequence ID" value="NZ_JAGGKC010000001.1"/>
</dbReference>
<dbReference type="Gene3D" id="1.10.10.10">
    <property type="entry name" value="Winged helix-like DNA-binding domain superfamily/Winged helix DNA-binding domain"/>
    <property type="match status" value="1"/>
</dbReference>
<dbReference type="SMART" id="SM00345">
    <property type="entry name" value="HTH_GNTR"/>
    <property type="match status" value="1"/>
</dbReference>
<dbReference type="InterPro" id="IPR050679">
    <property type="entry name" value="Bact_HTH_transcr_reg"/>
</dbReference>
<dbReference type="SUPFAM" id="SSF46785">
    <property type="entry name" value="Winged helix' DNA-binding domain"/>
    <property type="match status" value="1"/>
</dbReference>
<dbReference type="InterPro" id="IPR036390">
    <property type="entry name" value="WH_DNA-bd_sf"/>
</dbReference>
<dbReference type="CDD" id="cd07377">
    <property type="entry name" value="WHTH_GntR"/>
    <property type="match status" value="1"/>
</dbReference>
<evidence type="ECO:0000256" key="2">
    <source>
        <dbReference type="ARBA" id="ARBA00023125"/>
    </source>
</evidence>
<evidence type="ECO:0000313" key="5">
    <source>
        <dbReference type="EMBL" id="MBP1917694.1"/>
    </source>
</evidence>
<dbReference type="Pfam" id="PF07702">
    <property type="entry name" value="UTRA"/>
    <property type="match status" value="1"/>
</dbReference>
<dbReference type="InterPro" id="IPR011663">
    <property type="entry name" value="UTRA"/>
</dbReference>
<keyword evidence="3" id="KW-0804">Transcription</keyword>
<dbReference type="Gene3D" id="3.40.1410.10">
    <property type="entry name" value="Chorismate lyase-like"/>
    <property type="match status" value="1"/>
</dbReference>
<dbReference type="SMART" id="SM00866">
    <property type="entry name" value="UTRA"/>
    <property type="match status" value="1"/>
</dbReference>
<keyword evidence="1" id="KW-0805">Transcription regulation</keyword>
<evidence type="ECO:0000256" key="1">
    <source>
        <dbReference type="ARBA" id="ARBA00023015"/>
    </source>
</evidence>
<dbReference type="PROSITE" id="PS50949">
    <property type="entry name" value="HTH_GNTR"/>
    <property type="match status" value="1"/>
</dbReference>
<evidence type="ECO:0000313" key="6">
    <source>
        <dbReference type="Proteomes" id="UP001519271"/>
    </source>
</evidence>